<evidence type="ECO:0000256" key="1">
    <source>
        <dbReference type="SAM" id="SignalP"/>
    </source>
</evidence>
<protein>
    <recommendedName>
        <fullName evidence="4">FZ domain-containing protein</fullName>
    </recommendedName>
</protein>
<evidence type="ECO:0008006" key="4">
    <source>
        <dbReference type="Google" id="ProtNLM"/>
    </source>
</evidence>
<accession>A0AA39I6K2</accession>
<reference evidence="2" key="1">
    <citation type="submission" date="2023-06" db="EMBL/GenBank/DDBJ databases">
        <title>Genomic analysis of the entomopathogenic nematode Steinernema hermaphroditum.</title>
        <authorList>
            <person name="Schwarz E.M."/>
            <person name="Heppert J.K."/>
            <person name="Baniya A."/>
            <person name="Schwartz H.T."/>
            <person name="Tan C.-H."/>
            <person name="Antoshechkin I."/>
            <person name="Sternberg P.W."/>
            <person name="Goodrich-Blair H."/>
            <person name="Dillman A.R."/>
        </authorList>
    </citation>
    <scope>NUCLEOTIDE SEQUENCE</scope>
    <source>
        <strain evidence="2">PS9179</strain>
        <tissue evidence="2">Whole animal</tissue>
    </source>
</reference>
<keyword evidence="3" id="KW-1185">Reference proteome</keyword>
<comment type="caution">
    <text evidence="2">The sequence shown here is derived from an EMBL/GenBank/DDBJ whole genome shotgun (WGS) entry which is preliminary data.</text>
</comment>
<evidence type="ECO:0000313" key="3">
    <source>
        <dbReference type="Proteomes" id="UP001175271"/>
    </source>
</evidence>
<dbReference type="EMBL" id="JAUCMV010000002">
    <property type="protein sequence ID" value="KAK0418761.1"/>
    <property type="molecule type" value="Genomic_DNA"/>
</dbReference>
<dbReference type="Proteomes" id="UP001175271">
    <property type="component" value="Unassembled WGS sequence"/>
</dbReference>
<sequence>MLHPLAMKSIFVFVLIVFPLCAAYVVDPTEGLPQECPHFIPGCDEQRYVHLFKHRFGYPYEHFARGHVRDCFLHPHNCQIEEDDTFMY</sequence>
<gene>
    <name evidence="2" type="ORF">QR680_013762</name>
</gene>
<evidence type="ECO:0000313" key="2">
    <source>
        <dbReference type="EMBL" id="KAK0418761.1"/>
    </source>
</evidence>
<organism evidence="2 3">
    <name type="scientific">Steinernema hermaphroditum</name>
    <dbReference type="NCBI Taxonomy" id="289476"/>
    <lineage>
        <taxon>Eukaryota</taxon>
        <taxon>Metazoa</taxon>
        <taxon>Ecdysozoa</taxon>
        <taxon>Nematoda</taxon>
        <taxon>Chromadorea</taxon>
        <taxon>Rhabditida</taxon>
        <taxon>Tylenchina</taxon>
        <taxon>Panagrolaimomorpha</taxon>
        <taxon>Strongyloidoidea</taxon>
        <taxon>Steinernematidae</taxon>
        <taxon>Steinernema</taxon>
    </lineage>
</organism>
<dbReference type="AlphaFoldDB" id="A0AA39I6K2"/>
<keyword evidence="1" id="KW-0732">Signal</keyword>
<proteinExistence type="predicted"/>
<feature type="chain" id="PRO_5041348418" description="FZ domain-containing protein" evidence="1">
    <location>
        <begin position="24"/>
        <end position="88"/>
    </location>
</feature>
<feature type="signal peptide" evidence="1">
    <location>
        <begin position="1"/>
        <end position="23"/>
    </location>
</feature>
<name>A0AA39I6K2_9BILA</name>